<feature type="domain" description="GAG-pre-integrase" evidence="1">
    <location>
        <begin position="29"/>
        <end position="100"/>
    </location>
</feature>
<dbReference type="AlphaFoldDB" id="A0A699IYG0"/>
<dbReference type="Pfam" id="PF13976">
    <property type="entry name" value="gag_pre-integrs"/>
    <property type="match status" value="1"/>
</dbReference>
<dbReference type="PANTHER" id="PTHR11439">
    <property type="entry name" value="GAG-POL-RELATED RETROTRANSPOSON"/>
    <property type="match status" value="1"/>
</dbReference>
<feature type="non-terminal residue" evidence="2">
    <location>
        <position position="295"/>
    </location>
</feature>
<protein>
    <recommendedName>
        <fullName evidence="1">GAG-pre-integrase domain-containing protein</fullName>
    </recommendedName>
</protein>
<reference evidence="2" key="1">
    <citation type="journal article" date="2019" name="Sci. Rep.">
        <title>Draft genome of Tanacetum cinerariifolium, the natural source of mosquito coil.</title>
        <authorList>
            <person name="Yamashiro T."/>
            <person name="Shiraishi A."/>
            <person name="Satake H."/>
            <person name="Nakayama K."/>
        </authorList>
    </citation>
    <scope>NUCLEOTIDE SEQUENCE</scope>
</reference>
<evidence type="ECO:0000259" key="1">
    <source>
        <dbReference type="Pfam" id="PF13976"/>
    </source>
</evidence>
<dbReference type="EMBL" id="BKCJ010348826">
    <property type="protein sequence ID" value="GEZ96639.1"/>
    <property type="molecule type" value="Genomic_DNA"/>
</dbReference>
<accession>A0A699IYG0</accession>
<organism evidence="2">
    <name type="scientific">Tanacetum cinerariifolium</name>
    <name type="common">Dalmatian daisy</name>
    <name type="synonym">Chrysanthemum cinerariifolium</name>
    <dbReference type="NCBI Taxonomy" id="118510"/>
    <lineage>
        <taxon>Eukaryota</taxon>
        <taxon>Viridiplantae</taxon>
        <taxon>Streptophyta</taxon>
        <taxon>Embryophyta</taxon>
        <taxon>Tracheophyta</taxon>
        <taxon>Spermatophyta</taxon>
        <taxon>Magnoliopsida</taxon>
        <taxon>eudicotyledons</taxon>
        <taxon>Gunneridae</taxon>
        <taxon>Pentapetalae</taxon>
        <taxon>asterids</taxon>
        <taxon>campanulids</taxon>
        <taxon>Asterales</taxon>
        <taxon>Asteraceae</taxon>
        <taxon>Asteroideae</taxon>
        <taxon>Anthemideae</taxon>
        <taxon>Anthemidinae</taxon>
        <taxon>Tanacetum</taxon>
    </lineage>
</organism>
<name>A0A699IYG0_TANCI</name>
<gene>
    <name evidence="2" type="ORF">Tci_568612</name>
</gene>
<proteinExistence type="predicted"/>
<dbReference type="PANTHER" id="PTHR11439:SF495">
    <property type="entry name" value="REVERSE TRANSCRIPTASE, RNA-DEPENDENT DNA POLYMERASE-RELATED"/>
    <property type="match status" value="1"/>
</dbReference>
<dbReference type="InterPro" id="IPR025724">
    <property type="entry name" value="GAG-pre-integrase_dom"/>
</dbReference>
<comment type="caution">
    <text evidence="2">The sequence shown here is derived from an EMBL/GenBank/DDBJ whole genome shotgun (WGS) entry which is preliminary data.</text>
</comment>
<feature type="non-terminal residue" evidence="2">
    <location>
        <position position="1"/>
    </location>
</feature>
<evidence type="ECO:0000313" key="2">
    <source>
        <dbReference type="EMBL" id="GEZ96639.1"/>
    </source>
</evidence>
<sequence>GLEVAFRKSTCFVRNEDGVDLLTDDRSSNLYTISLNEVASNSLTCLLAKGSFLQSWLWHQRLLHLNFATINNLVKNNLVQGLPKMKFEKDHLCSACEQGKIYQKHHKSKTAFASNKPLYLPLHGFIAFLNGILKEEAYVGQPLVPTPMVEQAKLKLYLVGKPVDHTDYQSMIGSLMYVTSSRPDIMFATCMCARYQANPNEHHVSAIKRIFRYIKGTINLGLWYPKDSGFDLNAYSDADHAGCHLHRKKSEYVAVSSCCAHVLWMRTQLTDYGFFYDKVPIYCDSKSAIAISFNL</sequence>